<dbReference type="Proteomes" id="UP000292655">
    <property type="component" value="Unassembled WGS sequence"/>
</dbReference>
<name>A0AB37X1F7_9BIFI</name>
<gene>
    <name evidence="1" type="ORF">PG2002B_0941</name>
</gene>
<dbReference type="RefSeq" id="WP_129874275.1">
    <property type="nucleotide sequence ID" value="NZ_RYUX01000010.1"/>
</dbReference>
<organism evidence="1 2">
    <name type="scientific">Bifidobacterium pseudolongum subsp. globosum</name>
    <dbReference type="NCBI Taxonomy" id="1690"/>
    <lineage>
        <taxon>Bacteria</taxon>
        <taxon>Bacillati</taxon>
        <taxon>Actinomycetota</taxon>
        <taxon>Actinomycetes</taxon>
        <taxon>Bifidobacteriales</taxon>
        <taxon>Bifidobacteriaceae</taxon>
        <taxon>Bifidobacterium</taxon>
    </lineage>
</organism>
<dbReference type="EMBL" id="RYUX01000010">
    <property type="protein sequence ID" value="RYQ37993.1"/>
    <property type="molecule type" value="Genomic_DNA"/>
</dbReference>
<evidence type="ECO:0000313" key="2">
    <source>
        <dbReference type="Proteomes" id="UP000292655"/>
    </source>
</evidence>
<evidence type="ECO:0000313" key="1">
    <source>
        <dbReference type="EMBL" id="RYQ37993.1"/>
    </source>
</evidence>
<evidence type="ECO:0008006" key="3">
    <source>
        <dbReference type="Google" id="ProtNLM"/>
    </source>
</evidence>
<accession>A0AB37X1F7</accession>
<comment type="caution">
    <text evidence="1">The sequence shown here is derived from an EMBL/GenBank/DDBJ whole genome shotgun (WGS) entry which is preliminary data.</text>
</comment>
<protein>
    <recommendedName>
        <fullName evidence="3">Abi-like protein</fullName>
    </recommendedName>
</protein>
<proteinExistence type="predicted"/>
<dbReference type="AlphaFoldDB" id="A0AB37X1F7"/>
<sequence length="419" mass="48483">MDNINYPDEEVARLYLGEPRLERYLFEVNGNYAQALRLYQWGQALEAQVHMFLGTIEIALRNALDSVLSQHTNRIMHTPEWTGLDVNGFRFPVERRITEGDMPFSNMLRPLLGREVFKAHKRAYYEQTRHVVNHSSPRMDRTYNHDDIIAQLMFGAWAGLIVDVFGRSDEHRQQQLWDSDIHRAFTGLTNADSDRVALGKKLARIHETRNRVAHHENLLYLDVNLLIDSVMSVLNSIDSRLSENWSNPTSLRQLAHKDPRRELPLRDAAFKITGRRIQNRFHTGEELLKALVEHSDRSQSKLLFANKIRVSGTNIGLIRNLYLYADGRVAKGLVVEYGADDLDAAPVGYERPRLFINSNEDNNHWYALNNLHYIGTAESSELYKLQDGRRLADVFDGNRANFTYLMNRPPSCHWDESDK</sequence>
<reference evidence="1 2" key="1">
    <citation type="submission" date="2018-12" db="EMBL/GenBank/DDBJ databases">
        <title>Unveiling genomic diversity among members of the Bifidobacterium pseudolongum species, a widely distributed gut commensal of the animal kingdom.</title>
        <authorList>
            <person name="Lugli G.A."/>
            <person name="Duranti S."/>
            <person name="Albert K."/>
            <person name="Mancabelli L."/>
            <person name="Napoli S."/>
            <person name="Viappiani A."/>
            <person name="Anzalone R."/>
            <person name="Longhi G."/>
            <person name="Milani C."/>
            <person name="Turroni F."/>
            <person name="Alessandri G."/>
            <person name="Sela D.A."/>
            <person name="Van Sinderen D."/>
            <person name="Ventura M."/>
        </authorList>
    </citation>
    <scope>NUCLEOTIDE SEQUENCE [LARGE SCALE GENOMIC DNA]</scope>
    <source>
        <strain evidence="1 2">2002B</strain>
    </source>
</reference>